<keyword evidence="2" id="KW-0964">Secreted</keyword>
<dbReference type="SUPFAM" id="SSF49590">
    <property type="entry name" value="PHL pollen allergen"/>
    <property type="match status" value="1"/>
</dbReference>
<dbReference type="AlphaFoldDB" id="A0AAW2IUH2"/>
<dbReference type="InterPro" id="IPR005795">
    <property type="entry name" value="LolPI"/>
</dbReference>
<dbReference type="PRINTS" id="PR00829">
    <property type="entry name" value="LOLP1ALLERGN"/>
</dbReference>
<gene>
    <name evidence="3" type="ORF">Scaly_2802900</name>
</gene>
<protein>
    <submittedName>
        <fullName evidence="3">Expansin-B15</fullName>
    </submittedName>
</protein>
<comment type="subcellular location">
    <subcellularLocation>
        <location evidence="1">Secreted</location>
    </subcellularLocation>
</comment>
<evidence type="ECO:0000313" key="3">
    <source>
        <dbReference type="EMBL" id="KAL0286017.1"/>
    </source>
</evidence>
<sequence length="223" mass="24511">MATSAGHLSKSHCLIFTSSLVFFCLFNSCLAFRHKHLNLSTRALHWSSAGATWYGSPDGAGSDDKMYKTSVVFPETSAGGDNGLLPRRAVPLRFSTLRPGTAFGAMAIPGQEDRLRDAGVLQIRFARVACDYSEKTIAFHVDLGSNPNYFATVIEFEEGDGDLGRVIYNKHRVRNLGDLLFVERESVMSEIGHQEQGLQVTLPADLVFAGPKGIETMVQLQIW</sequence>
<organism evidence="3">
    <name type="scientific">Sesamum calycinum</name>
    <dbReference type="NCBI Taxonomy" id="2727403"/>
    <lineage>
        <taxon>Eukaryota</taxon>
        <taxon>Viridiplantae</taxon>
        <taxon>Streptophyta</taxon>
        <taxon>Embryophyta</taxon>
        <taxon>Tracheophyta</taxon>
        <taxon>Spermatophyta</taxon>
        <taxon>Magnoliopsida</taxon>
        <taxon>eudicotyledons</taxon>
        <taxon>Gunneridae</taxon>
        <taxon>Pentapetalae</taxon>
        <taxon>asterids</taxon>
        <taxon>lamiids</taxon>
        <taxon>Lamiales</taxon>
        <taxon>Pedaliaceae</taxon>
        <taxon>Sesamum</taxon>
    </lineage>
</organism>
<dbReference type="InterPro" id="IPR036908">
    <property type="entry name" value="RlpA-like_sf"/>
</dbReference>
<dbReference type="SUPFAM" id="SSF50685">
    <property type="entry name" value="Barwin-like endoglucanases"/>
    <property type="match status" value="1"/>
</dbReference>
<reference evidence="3" key="2">
    <citation type="journal article" date="2024" name="Plant">
        <title>Genomic evolution and insights into agronomic trait innovations of Sesamum species.</title>
        <authorList>
            <person name="Miao H."/>
            <person name="Wang L."/>
            <person name="Qu L."/>
            <person name="Liu H."/>
            <person name="Sun Y."/>
            <person name="Le M."/>
            <person name="Wang Q."/>
            <person name="Wei S."/>
            <person name="Zheng Y."/>
            <person name="Lin W."/>
            <person name="Duan Y."/>
            <person name="Cao H."/>
            <person name="Xiong S."/>
            <person name="Wang X."/>
            <person name="Wei L."/>
            <person name="Li C."/>
            <person name="Ma Q."/>
            <person name="Ju M."/>
            <person name="Zhao R."/>
            <person name="Li G."/>
            <person name="Mu C."/>
            <person name="Tian Q."/>
            <person name="Mei H."/>
            <person name="Zhang T."/>
            <person name="Gao T."/>
            <person name="Zhang H."/>
        </authorList>
    </citation>
    <scope>NUCLEOTIDE SEQUENCE</scope>
    <source>
        <strain evidence="3">KEN8</strain>
    </source>
</reference>
<dbReference type="InterPro" id="IPR036749">
    <property type="entry name" value="Expansin_CBD_sf"/>
</dbReference>
<comment type="caution">
    <text evidence="3">The sequence shown here is derived from an EMBL/GenBank/DDBJ whole genome shotgun (WGS) entry which is preliminary data.</text>
</comment>
<dbReference type="Gene3D" id="2.60.40.760">
    <property type="entry name" value="Expansin, cellulose-binding-like domain"/>
    <property type="match status" value="1"/>
</dbReference>
<dbReference type="EMBL" id="JACGWM010001900">
    <property type="protein sequence ID" value="KAL0286017.1"/>
    <property type="molecule type" value="Genomic_DNA"/>
</dbReference>
<dbReference type="GO" id="GO:0005576">
    <property type="term" value="C:extracellular region"/>
    <property type="evidence" value="ECO:0007669"/>
    <property type="project" value="UniProtKB-SubCell"/>
</dbReference>
<evidence type="ECO:0000256" key="1">
    <source>
        <dbReference type="ARBA" id="ARBA00004613"/>
    </source>
</evidence>
<dbReference type="PANTHER" id="PTHR31692">
    <property type="entry name" value="EXPANSIN-B3"/>
    <property type="match status" value="1"/>
</dbReference>
<proteinExistence type="predicted"/>
<reference evidence="3" key="1">
    <citation type="submission" date="2020-06" db="EMBL/GenBank/DDBJ databases">
        <authorList>
            <person name="Li T."/>
            <person name="Hu X."/>
            <person name="Zhang T."/>
            <person name="Song X."/>
            <person name="Zhang H."/>
            <person name="Dai N."/>
            <person name="Sheng W."/>
            <person name="Hou X."/>
            <person name="Wei L."/>
        </authorList>
    </citation>
    <scope>NUCLEOTIDE SEQUENCE</scope>
    <source>
        <strain evidence="3">KEN8</strain>
        <tissue evidence="3">Leaf</tissue>
    </source>
</reference>
<accession>A0AAW2IUH2</accession>
<dbReference type="PANTHER" id="PTHR31692:SF49">
    <property type="entry name" value="EXPANSIN-B15-LIKE"/>
    <property type="match status" value="1"/>
</dbReference>
<name>A0AAW2IUH2_9LAMI</name>
<evidence type="ECO:0000256" key="2">
    <source>
        <dbReference type="ARBA" id="ARBA00022525"/>
    </source>
</evidence>